<dbReference type="InterPro" id="IPR058627">
    <property type="entry name" value="MdtA-like_C"/>
</dbReference>
<comment type="subcellular location">
    <subcellularLocation>
        <location evidence="1">Cell inner membrane</location>
        <topology evidence="1">Lipid-anchor</topology>
    </subcellularLocation>
</comment>
<feature type="domain" description="Multidrug resistance protein MdtA-like beta-barrel" evidence="8">
    <location>
        <begin position="215"/>
        <end position="298"/>
    </location>
</feature>
<evidence type="ECO:0000256" key="1">
    <source>
        <dbReference type="ARBA" id="ARBA00004519"/>
    </source>
</evidence>
<name>A0A1M7IBF7_9GAMM</name>
<evidence type="ECO:0000256" key="2">
    <source>
        <dbReference type="ARBA" id="ARBA00009477"/>
    </source>
</evidence>
<evidence type="ECO:0000259" key="6">
    <source>
        <dbReference type="Pfam" id="PF25876"/>
    </source>
</evidence>
<dbReference type="Gene3D" id="2.40.420.20">
    <property type="match status" value="1"/>
</dbReference>
<dbReference type="Gene3D" id="2.40.50.100">
    <property type="match status" value="1"/>
</dbReference>
<dbReference type="Pfam" id="PF25967">
    <property type="entry name" value="RND-MFP_C"/>
    <property type="match status" value="1"/>
</dbReference>
<feature type="compositionally biased region" description="Basic and acidic residues" evidence="4">
    <location>
        <begin position="385"/>
        <end position="400"/>
    </location>
</feature>
<dbReference type="InterPro" id="IPR006143">
    <property type="entry name" value="RND_pump_MFP"/>
</dbReference>
<organism evidence="10 11">
    <name type="scientific">Vreelandella subglaciescola</name>
    <dbReference type="NCBI Taxonomy" id="29571"/>
    <lineage>
        <taxon>Bacteria</taxon>
        <taxon>Pseudomonadati</taxon>
        <taxon>Pseudomonadota</taxon>
        <taxon>Gammaproteobacteria</taxon>
        <taxon>Oceanospirillales</taxon>
        <taxon>Halomonadaceae</taxon>
        <taxon>Vreelandella</taxon>
    </lineage>
</organism>
<dbReference type="GO" id="GO:0005886">
    <property type="term" value="C:plasma membrane"/>
    <property type="evidence" value="ECO:0007669"/>
    <property type="project" value="TreeGrafter"/>
</dbReference>
<dbReference type="Gene3D" id="2.40.30.170">
    <property type="match status" value="1"/>
</dbReference>
<evidence type="ECO:0000259" key="8">
    <source>
        <dbReference type="Pfam" id="PF25944"/>
    </source>
</evidence>
<dbReference type="SUPFAM" id="SSF111369">
    <property type="entry name" value="HlyD-like secretion proteins"/>
    <property type="match status" value="1"/>
</dbReference>
<protein>
    <submittedName>
        <fullName evidence="10">Membrane fusion protein, multidrug efflux system</fullName>
    </submittedName>
</protein>
<dbReference type="FunCoup" id="A0A1M7IBF7">
    <property type="interactions" value="419"/>
</dbReference>
<feature type="domain" description="Multidrug resistance protein MdtA-like barrel-sandwich hybrid" evidence="7">
    <location>
        <begin position="71"/>
        <end position="211"/>
    </location>
</feature>
<dbReference type="InterPro" id="IPR058626">
    <property type="entry name" value="MdtA-like_b-barrel"/>
</dbReference>
<feature type="domain" description="Multidrug resistance protein MdtA-like C-terminal permuted SH3" evidence="9">
    <location>
        <begin position="304"/>
        <end position="361"/>
    </location>
</feature>
<evidence type="ECO:0000313" key="11">
    <source>
        <dbReference type="Proteomes" id="UP000190911"/>
    </source>
</evidence>
<feature type="coiled-coil region" evidence="3">
    <location>
        <begin position="111"/>
        <end position="138"/>
    </location>
</feature>
<dbReference type="NCBIfam" id="TIGR01730">
    <property type="entry name" value="RND_mfp"/>
    <property type="match status" value="1"/>
</dbReference>
<dbReference type="EMBL" id="LT670847">
    <property type="protein sequence ID" value="SHM38015.1"/>
    <property type="molecule type" value="Genomic_DNA"/>
</dbReference>
<dbReference type="PANTHER" id="PTHR30158">
    <property type="entry name" value="ACRA/E-RELATED COMPONENT OF DRUG EFFLUX TRANSPORTER"/>
    <property type="match status" value="1"/>
</dbReference>
<reference evidence="10 11" key="1">
    <citation type="submission" date="2016-11" db="EMBL/GenBank/DDBJ databases">
        <authorList>
            <person name="Jaros S."/>
            <person name="Januszkiewicz K."/>
            <person name="Wedrychowicz H."/>
        </authorList>
    </citation>
    <scope>NUCLEOTIDE SEQUENCE [LARGE SCALE GENOMIC DNA]</scope>
    <source>
        <strain evidence="10 11">ACAM 12</strain>
    </source>
</reference>
<gene>
    <name evidence="10" type="ORF">SAMN05878437_2666</name>
</gene>
<sequence>MKTMLSRVSRLALAMGVSVMLVACGDDQPAQSEKTAGEQKSKPRPVEVTTIERQDIALDKSYPAFLRSDDEVTLVARVTGLLEKRLFEPGETVEKGDTLYNIEPDRYQTAVNQRKADLQSAQAQLSRAQRDSQRFERLLSQNSVSRQQYDQALADRRVAQASVAQASAALESANIDLNYAEVTAPVSGMISLSMVNVGNLVNSGTELATITPIDPLEVRFQLPQRDAFELRRQLSDGTKIESIRTSLELPDGAADLTGHLDFLGARVDETTSTVQANASFKNPDGSVLPGQYVRVHIEGLKRYDVLAVPEIALTQGLMGPQVFVLDDDNAARARTVELGELAGPWQVLRDGIQDGDRVVVGDPSDLKPGTSVKPQPFDGDAEALMQEKQEEQQETKKEAQEEQQQAQGEGANKASGTDDEPSAASDEEDAS</sequence>
<dbReference type="GO" id="GO:0022857">
    <property type="term" value="F:transmembrane transporter activity"/>
    <property type="evidence" value="ECO:0007669"/>
    <property type="project" value="InterPro"/>
</dbReference>
<dbReference type="Pfam" id="PF25944">
    <property type="entry name" value="Beta-barrel_RND"/>
    <property type="match status" value="1"/>
</dbReference>
<dbReference type="InParanoid" id="A0A1M7IBF7"/>
<feature type="compositionally biased region" description="Acidic residues" evidence="4">
    <location>
        <begin position="417"/>
        <end position="431"/>
    </location>
</feature>
<dbReference type="InterPro" id="IPR058624">
    <property type="entry name" value="MdtA-like_HH"/>
</dbReference>
<dbReference type="InterPro" id="IPR058625">
    <property type="entry name" value="MdtA-like_BSH"/>
</dbReference>
<dbReference type="GO" id="GO:0046677">
    <property type="term" value="P:response to antibiotic"/>
    <property type="evidence" value="ECO:0007669"/>
    <property type="project" value="TreeGrafter"/>
</dbReference>
<feature type="signal peptide" evidence="5">
    <location>
        <begin position="1"/>
        <end position="23"/>
    </location>
</feature>
<dbReference type="PROSITE" id="PS51257">
    <property type="entry name" value="PROKAR_LIPOPROTEIN"/>
    <property type="match status" value="1"/>
</dbReference>
<keyword evidence="11" id="KW-1185">Reference proteome</keyword>
<keyword evidence="3" id="KW-0175">Coiled coil</keyword>
<evidence type="ECO:0000256" key="5">
    <source>
        <dbReference type="SAM" id="SignalP"/>
    </source>
</evidence>
<evidence type="ECO:0000313" key="10">
    <source>
        <dbReference type="EMBL" id="SHM38015.1"/>
    </source>
</evidence>
<feature type="region of interest" description="Disordered" evidence="4">
    <location>
        <begin position="355"/>
        <end position="431"/>
    </location>
</feature>
<feature type="domain" description="Multidrug resistance protein MdtA-like alpha-helical hairpin" evidence="6">
    <location>
        <begin position="112"/>
        <end position="180"/>
    </location>
</feature>
<evidence type="ECO:0000259" key="9">
    <source>
        <dbReference type="Pfam" id="PF25967"/>
    </source>
</evidence>
<dbReference type="AlphaFoldDB" id="A0A1M7IBF7"/>
<accession>A0A1M7IBF7</accession>
<dbReference type="Pfam" id="PF25917">
    <property type="entry name" value="BSH_RND"/>
    <property type="match status" value="1"/>
</dbReference>
<dbReference type="Gene3D" id="1.10.287.470">
    <property type="entry name" value="Helix hairpin bin"/>
    <property type="match status" value="1"/>
</dbReference>
<proteinExistence type="inferred from homology"/>
<comment type="similarity">
    <text evidence="2">Belongs to the membrane fusion protein (MFP) (TC 8.A.1) family.</text>
</comment>
<dbReference type="Proteomes" id="UP000190911">
    <property type="component" value="Chromosome I"/>
</dbReference>
<keyword evidence="5" id="KW-0732">Signal</keyword>
<feature type="compositionally biased region" description="Low complexity" evidence="4">
    <location>
        <begin position="402"/>
        <end position="414"/>
    </location>
</feature>
<evidence type="ECO:0000256" key="3">
    <source>
        <dbReference type="SAM" id="Coils"/>
    </source>
</evidence>
<dbReference type="OrthoDB" id="9800613at2"/>
<evidence type="ECO:0000256" key="4">
    <source>
        <dbReference type="SAM" id="MobiDB-lite"/>
    </source>
</evidence>
<dbReference type="STRING" id="29571.SAMN05878437_2666"/>
<dbReference type="Pfam" id="PF25876">
    <property type="entry name" value="HH_MFP_RND"/>
    <property type="match status" value="1"/>
</dbReference>
<dbReference type="RefSeq" id="WP_079554357.1">
    <property type="nucleotide sequence ID" value="NZ_LT670847.1"/>
</dbReference>
<evidence type="ECO:0000259" key="7">
    <source>
        <dbReference type="Pfam" id="PF25917"/>
    </source>
</evidence>
<dbReference type="GO" id="GO:0030313">
    <property type="term" value="C:cell envelope"/>
    <property type="evidence" value="ECO:0007669"/>
    <property type="project" value="UniProtKB-SubCell"/>
</dbReference>
<feature type="chain" id="PRO_5012997616" evidence="5">
    <location>
        <begin position="24"/>
        <end position="431"/>
    </location>
</feature>